<evidence type="ECO:0000313" key="3">
    <source>
        <dbReference type="RefSeq" id="XP_035451791.2"/>
    </source>
</evidence>
<keyword evidence="1" id="KW-0732">Signal</keyword>
<dbReference type="RefSeq" id="XP_035451791.2">
    <property type="nucleotide sequence ID" value="XM_035595898.2"/>
</dbReference>
<dbReference type="OrthoDB" id="6818903at2759"/>
<sequence length="143" mass="15998">MMMLVVLLVTIAAAVHTNEGQEAKLLNYDAQDSHHFTDADEMGRASRRQWGSVGPDDRLISTTVHTMEALSFFINYQEVTYRGLENTNITMIRTTEPWGSTEVVLLDGGLYHNFVTLGFKSERSSSMTNMAIDIFATINCSNN</sequence>
<dbReference type="AlphaFoldDB" id="A0A9R0EQW3"/>
<organism evidence="2 3">
    <name type="scientific">Spodoptera frugiperda</name>
    <name type="common">Fall armyworm</name>
    <dbReference type="NCBI Taxonomy" id="7108"/>
    <lineage>
        <taxon>Eukaryota</taxon>
        <taxon>Metazoa</taxon>
        <taxon>Ecdysozoa</taxon>
        <taxon>Arthropoda</taxon>
        <taxon>Hexapoda</taxon>
        <taxon>Insecta</taxon>
        <taxon>Pterygota</taxon>
        <taxon>Neoptera</taxon>
        <taxon>Endopterygota</taxon>
        <taxon>Lepidoptera</taxon>
        <taxon>Glossata</taxon>
        <taxon>Ditrysia</taxon>
        <taxon>Noctuoidea</taxon>
        <taxon>Noctuidae</taxon>
        <taxon>Amphipyrinae</taxon>
        <taxon>Spodoptera</taxon>
    </lineage>
</organism>
<feature type="chain" id="PRO_5040422935" evidence="1">
    <location>
        <begin position="18"/>
        <end position="143"/>
    </location>
</feature>
<accession>A0A9R0EQW3</accession>
<dbReference type="GeneID" id="118277185"/>
<dbReference type="Proteomes" id="UP000829999">
    <property type="component" value="Chromosome 10"/>
</dbReference>
<reference evidence="3" key="1">
    <citation type="submission" date="2025-08" db="UniProtKB">
        <authorList>
            <consortium name="RefSeq"/>
        </authorList>
    </citation>
    <scope>IDENTIFICATION</scope>
    <source>
        <tissue evidence="3">Whole larval tissue</tissue>
    </source>
</reference>
<proteinExistence type="predicted"/>
<feature type="signal peptide" evidence="1">
    <location>
        <begin position="1"/>
        <end position="17"/>
    </location>
</feature>
<dbReference type="InterPro" id="IPR031734">
    <property type="entry name" value="MBF2"/>
</dbReference>
<evidence type="ECO:0000256" key="1">
    <source>
        <dbReference type="SAM" id="SignalP"/>
    </source>
</evidence>
<evidence type="ECO:0000313" key="2">
    <source>
        <dbReference type="Proteomes" id="UP000829999"/>
    </source>
</evidence>
<name>A0A9R0EQW3_SPOFR</name>
<gene>
    <name evidence="3" type="primary">LOC118277185</name>
</gene>
<protein>
    <submittedName>
        <fullName evidence="3">Uncharacterized protein LOC118277185</fullName>
    </submittedName>
</protein>
<keyword evidence="2" id="KW-1185">Reference proteome</keyword>
<dbReference type="Pfam" id="PF15868">
    <property type="entry name" value="MBF2"/>
    <property type="match status" value="1"/>
</dbReference>